<dbReference type="EMBL" id="BPLQ01009764">
    <property type="protein sequence ID" value="GIY46458.1"/>
    <property type="molecule type" value="Genomic_DNA"/>
</dbReference>
<evidence type="ECO:0000313" key="1">
    <source>
        <dbReference type="EMBL" id="GIY46458.1"/>
    </source>
</evidence>
<name>A0AAV4TR28_9ARAC</name>
<dbReference type="AlphaFoldDB" id="A0AAV4TR28"/>
<proteinExistence type="predicted"/>
<dbReference type="Proteomes" id="UP001054837">
    <property type="component" value="Unassembled WGS sequence"/>
</dbReference>
<evidence type="ECO:0000313" key="2">
    <source>
        <dbReference type="Proteomes" id="UP001054837"/>
    </source>
</evidence>
<sequence length="126" mass="14548">MRDLRSKKDIQKRLSSSGTSLRNVPVMVMLNKALSNIRHRCRQIKKEHTTMEQWSIGKNKGRTKENHGFIYLFMKKKNKKSLPEGKKVASADVTDNKGKQVQEEEKQLFLFSPSGSILLEAIFKSR</sequence>
<accession>A0AAV4TR28</accession>
<reference evidence="1 2" key="1">
    <citation type="submission" date="2021-06" db="EMBL/GenBank/DDBJ databases">
        <title>Caerostris darwini draft genome.</title>
        <authorList>
            <person name="Kono N."/>
            <person name="Arakawa K."/>
        </authorList>
    </citation>
    <scope>NUCLEOTIDE SEQUENCE [LARGE SCALE GENOMIC DNA]</scope>
</reference>
<gene>
    <name evidence="1" type="ORF">CDAR_311771</name>
</gene>
<comment type="caution">
    <text evidence="1">The sequence shown here is derived from an EMBL/GenBank/DDBJ whole genome shotgun (WGS) entry which is preliminary data.</text>
</comment>
<protein>
    <submittedName>
        <fullName evidence="1">Uncharacterized protein</fullName>
    </submittedName>
</protein>
<keyword evidence="2" id="KW-1185">Reference proteome</keyword>
<organism evidence="1 2">
    <name type="scientific">Caerostris darwini</name>
    <dbReference type="NCBI Taxonomy" id="1538125"/>
    <lineage>
        <taxon>Eukaryota</taxon>
        <taxon>Metazoa</taxon>
        <taxon>Ecdysozoa</taxon>
        <taxon>Arthropoda</taxon>
        <taxon>Chelicerata</taxon>
        <taxon>Arachnida</taxon>
        <taxon>Araneae</taxon>
        <taxon>Araneomorphae</taxon>
        <taxon>Entelegynae</taxon>
        <taxon>Araneoidea</taxon>
        <taxon>Araneidae</taxon>
        <taxon>Caerostris</taxon>
    </lineage>
</organism>